<accession>A0A6G1I237</accession>
<feature type="compositionally biased region" description="Low complexity" evidence="1">
    <location>
        <begin position="117"/>
        <end position="131"/>
    </location>
</feature>
<evidence type="ECO:0000313" key="3">
    <source>
        <dbReference type="Proteomes" id="UP000799640"/>
    </source>
</evidence>
<evidence type="ECO:0000256" key="1">
    <source>
        <dbReference type="SAM" id="MobiDB-lite"/>
    </source>
</evidence>
<evidence type="ECO:0000313" key="2">
    <source>
        <dbReference type="EMBL" id="KAF2402186.1"/>
    </source>
</evidence>
<gene>
    <name evidence="2" type="ORF">EJ06DRAFT_580497</name>
</gene>
<keyword evidence="3" id="KW-1185">Reference proteome</keyword>
<dbReference type="EMBL" id="ML996691">
    <property type="protein sequence ID" value="KAF2402186.1"/>
    <property type="molecule type" value="Genomic_DNA"/>
</dbReference>
<feature type="region of interest" description="Disordered" evidence="1">
    <location>
        <begin position="211"/>
        <end position="234"/>
    </location>
</feature>
<dbReference type="Proteomes" id="UP000799640">
    <property type="component" value="Unassembled WGS sequence"/>
</dbReference>
<proteinExistence type="predicted"/>
<name>A0A6G1I237_9PEZI</name>
<protein>
    <submittedName>
        <fullName evidence="2">Uncharacterized protein</fullName>
    </submittedName>
</protein>
<organism evidence="2 3">
    <name type="scientific">Trichodelitschia bisporula</name>
    <dbReference type="NCBI Taxonomy" id="703511"/>
    <lineage>
        <taxon>Eukaryota</taxon>
        <taxon>Fungi</taxon>
        <taxon>Dikarya</taxon>
        <taxon>Ascomycota</taxon>
        <taxon>Pezizomycotina</taxon>
        <taxon>Dothideomycetes</taxon>
        <taxon>Dothideomycetes incertae sedis</taxon>
        <taxon>Phaeotrichales</taxon>
        <taxon>Phaeotrichaceae</taxon>
        <taxon>Trichodelitschia</taxon>
    </lineage>
</organism>
<sequence>MDEYIRQYQRLLEEVESAPSTNKIKNTKDHLVMPISLKEEDCTPPAIPRRDNRMVNILPIGVKEVRLQLEMRGIKGPEFNALYRSKRVLLAPVPLAQRRQTTDANKANLKPMMNANANTRTNLTTPTTRRPLTPPPLRIPANSQKNQSKMSEPRLADKLCNASASMVGAYMSSNESLAPIDVEAVAGIELINHSLYIPTWLLPTKPNTLFDTPRQVPRSPSPPPTPTTPHKGVDKLELKPMMIDWCLRNASDETLVSVGVEAVAGMEFHERLSLAI</sequence>
<reference evidence="2" key="1">
    <citation type="journal article" date="2020" name="Stud. Mycol.">
        <title>101 Dothideomycetes genomes: a test case for predicting lifestyles and emergence of pathogens.</title>
        <authorList>
            <person name="Haridas S."/>
            <person name="Albert R."/>
            <person name="Binder M."/>
            <person name="Bloem J."/>
            <person name="Labutti K."/>
            <person name="Salamov A."/>
            <person name="Andreopoulos B."/>
            <person name="Baker S."/>
            <person name="Barry K."/>
            <person name="Bills G."/>
            <person name="Bluhm B."/>
            <person name="Cannon C."/>
            <person name="Castanera R."/>
            <person name="Culley D."/>
            <person name="Daum C."/>
            <person name="Ezra D."/>
            <person name="Gonzalez J."/>
            <person name="Henrissat B."/>
            <person name="Kuo A."/>
            <person name="Liang C."/>
            <person name="Lipzen A."/>
            <person name="Lutzoni F."/>
            <person name="Magnuson J."/>
            <person name="Mondo S."/>
            <person name="Nolan M."/>
            <person name="Ohm R."/>
            <person name="Pangilinan J."/>
            <person name="Park H.-J."/>
            <person name="Ramirez L."/>
            <person name="Alfaro M."/>
            <person name="Sun H."/>
            <person name="Tritt A."/>
            <person name="Yoshinaga Y."/>
            <person name="Zwiers L.-H."/>
            <person name="Turgeon B."/>
            <person name="Goodwin S."/>
            <person name="Spatafora J."/>
            <person name="Crous P."/>
            <person name="Grigoriev I."/>
        </authorList>
    </citation>
    <scope>NUCLEOTIDE SEQUENCE</scope>
    <source>
        <strain evidence="2">CBS 262.69</strain>
    </source>
</reference>
<feature type="region of interest" description="Disordered" evidence="1">
    <location>
        <begin position="117"/>
        <end position="152"/>
    </location>
</feature>
<dbReference type="AlphaFoldDB" id="A0A6G1I237"/>